<evidence type="ECO:0000256" key="4">
    <source>
        <dbReference type="ARBA" id="ARBA00022490"/>
    </source>
</evidence>
<dbReference type="Gene3D" id="1.10.510.10">
    <property type="entry name" value="Transferase(Phosphotransferase) domain 1"/>
    <property type="match status" value="1"/>
</dbReference>
<dbReference type="Pfam" id="PF18409">
    <property type="entry name" value="Plk4_PB2"/>
    <property type="match status" value="1"/>
</dbReference>
<keyword evidence="10" id="KW-0832">Ubl conjugation</keyword>
<evidence type="ECO:0000256" key="1">
    <source>
        <dbReference type="ARBA" id="ARBA00004114"/>
    </source>
</evidence>
<dbReference type="CDD" id="cd13115">
    <property type="entry name" value="POLO_box_Plk4_2"/>
    <property type="match status" value="1"/>
</dbReference>
<dbReference type="InterPro" id="IPR008266">
    <property type="entry name" value="Tyr_kinase_AS"/>
</dbReference>
<dbReference type="InterPro" id="IPR033696">
    <property type="entry name" value="POLO_box_Plk4_C"/>
</dbReference>
<evidence type="ECO:0000256" key="11">
    <source>
        <dbReference type="ARBA" id="ARBA00023212"/>
    </source>
</evidence>
<evidence type="ECO:0000259" key="21">
    <source>
        <dbReference type="PROSITE" id="PS51985"/>
    </source>
</evidence>
<dbReference type="CDD" id="cd13116">
    <property type="entry name" value="POLO_box_Plk4_3"/>
    <property type="match status" value="1"/>
</dbReference>
<dbReference type="SUPFAM" id="SSF82615">
    <property type="entry name" value="Polo-box domain"/>
    <property type="match status" value="1"/>
</dbReference>
<evidence type="ECO:0000259" key="19">
    <source>
        <dbReference type="PROSITE" id="PS50078"/>
    </source>
</evidence>
<evidence type="ECO:0000256" key="13">
    <source>
        <dbReference type="ARBA" id="ARBA00030429"/>
    </source>
</evidence>
<evidence type="ECO:0000313" key="23">
    <source>
        <dbReference type="Proteomes" id="UP000000311"/>
    </source>
</evidence>
<dbReference type="SUPFAM" id="SSF56112">
    <property type="entry name" value="Protein kinase-like (PK-like)"/>
    <property type="match status" value="1"/>
</dbReference>
<comment type="subcellular location">
    <subcellularLocation>
        <location evidence="1">Cytoplasm</location>
        <location evidence="1">Cytoskeleton</location>
        <location evidence="1">Microtubule organizing center</location>
        <location evidence="1">Centrosome</location>
        <location evidence="1">Centriole</location>
    </subcellularLocation>
</comment>
<evidence type="ECO:0000256" key="15">
    <source>
        <dbReference type="ARBA" id="ARBA00047802"/>
    </source>
</evidence>
<dbReference type="InterPro" id="IPR033698">
    <property type="entry name" value="POLO_box_Plk4_2"/>
</dbReference>
<evidence type="ECO:0000256" key="3">
    <source>
        <dbReference type="ARBA" id="ARBA00020245"/>
    </source>
</evidence>
<keyword evidence="6" id="KW-0808">Transferase</keyword>
<evidence type="ECO:0000256" key="9">
    <source>
        <dbReference type="ARBA" id="ARBA00022840"/>
    </source>
</evidence>
<evidence type="ECO:0000259" key="20">
    <source>
        <dbReference type="PROSITE" id="PS51984"/>
    </source>
</evidence>
<comment type="catalytic activity">
    <reaction evidence="15">
        <text>L-threonyl-[protein] + ATP = O-phospho-L-threonyl-[protein] + ADP + H(+)</text>
        <dbReference type="Rhea" id="RHEA:46608"/>
        <dbReference type="Rhea" id="RHEA-COMP:11060"/>
        <dbReference type="Rhea" id="RHEA-COMP:11605"/>
        <dbReference type="ChEBI" id="CHEBI:15378"/>
        <dbReference type="ChEBI" id="CHEBI:30013"/>
        <dbReference type="ChEBI" id="CHEBI:30616"/>
        <dbReference type="ChEBI" id="CHEBI:61977"/>
        <dbReference type="ChEBI" id="CHEBI:456216"/>
        <dbReference type="EC" id="2.7.11.21"/>
    </reaction>
</comment>
<feature type="binding site" evidence="17">
    <location>
        <position position="62"/>
    </location>
    <ligand>
        <name>ATP</name>
        <dbReference type="ChEBI" id="CHEBI:30616"/>
    </ligand>
</feature>
<feature type="domain" description="Cryptic POLO box 1 (CPB1)" evidence="20">
    <location>
        <begin position="432"/>
        <end position="544"/>
    </location>
</feature>
<dbReference type="InterPro" id="IPR000719">
    <property type="entry name" value="Prot_kinase_dom"/>
</dbReference>
<evidence type="ECO:0000256" key="7">
    <source>
        <dbReference type="ARBA" id="ARBA00022741"/>
    </source>
</evidence>
<dbReference type="PROSITE" id="PS51985">
    <property type="entry name" value="CPB2"/>
    <property type="match status" value="1"/>
</dbReference>
<keyword evidence="23" id="KW-1185">Reference proteome</keyword>
<keyword evidence="11" id="KW-0206">Cytoskeleton</keyword>
<dbReference type="Gene3D" id="3.30.1120.130">
    <property type="match status" value="1"/>
</dbReference>
<feature type="domain" description="Protein kinase" evidence="18">
    <location>
        <begin position="33"/>
        <end position="287"/>
    </location>
</feature>
<dbReference type="PROSITE" id="PS51984">
    <property type="entry name" value="CPB1"/>
    <property type="match status" value="1"/>
</dbReference>
<dbReference type="CDD" id="cd13114">
    <property type="entry name" value="POLO_box_Plk4_1"/>
    <property type="match status" value="1"/>
</dbReference>
<keyword evidence="4" id="KW-0963">Cytoplasm</keyword>
<sequence length="786" mass="89315">MVIDDRRRPVERDMRHHVMPALSAGFGEHIEEYEVLNLLGKGGYGSVYRAKCLRSGMEVAIKMIDKKMMQAAGMVGRVRQEVEIHSRLKHPAILELYTCFEDANYVYLILELCHNGELQRFLKAQGTKALPEENAARIIRQVVQGLLYLHSHQILHRDMSLSNLLLTRDMQVKIADFGLATQLTKPDEKHVTMCGTPNYISPEVATRSSHGPEADVWSLGCMLYTLLVGKPPFDTDAVKSTLTRVVMADYIMPSYLSDNAKDLIEKLLRKNPKERIRLRDIHKHPFITNIERNRLYNEKNDIGGKDLLTNGMIDSGLGRTLSSYGRSKVRSRSEERTSTTPIMPMISMRSEALSEPVAKIQSNYRVRYGNYAKEDSVLLGIPSFRRVFSQNEQYNNYNEYDHLEKQKMIVRNNKPKKEKSAENHNVEGTEESVKLQVPPLNTNRLQPTRHRTNTAILTLLDNGEVCTEFVKRKNGREKISDVCRISGDGLRVVLYKPVTTEVGSQPPPLPSRGADSIYSYENLPACHHRKYMYAYRFVQLVQAKTPKLTLYTQRSKCVFMENGPQPDCEVHFYNGVQIIRVNGVIKITDHNGDTFVEGEFPSHLESYCEHYSECYKRCLLLESTLTSLEAATGHPCFPVIIGRRPSTALNDVPYLQGKENISHIRNVSPVLPSFNGSCSVVSTMTSRSRKMNSMHSLNNANKVAVPGVGFATRLSSGDIRVDYKDGSALTVSPQNQDSITYESNDGVIVRYNKHHQQNLEVPVQEKLRQLPMVIQYLMEPRHICIR</sequence>
<evidence type="ECO:0000256" key="6">
    <source>
        <dbReference type="ARBA" id="ARBA00022679"/>
    </source>
</evidence>
<evidence type="ECO:0000256" key="16">
    <source>
        <dbReference type="ARBA" id="ARBA00048347"/>
    </source>
</evidence>
<dbReference type="InParanoid" id="E2AAW4"/>
<dbReference type="Pfam" id="PF18190">
    <property type="entry name" value="Plk4_PB1"/>
    <property type="match status" value="1"/>
</dbReference>
<evidence type="ECO:0000256" key="5">
    <source>
        <dbReference type="ARBA" id="ARBA00022527"/>
    </source>
</evidence>
<dbReference type="Gene3D" id="2.40.50.930">
    <property type="match status" value="1"/>
</dbReference>
<dbReference type="FunFam" id="3.30.200.20:FF:000042">
    <property type="entry name" value="Aurora kinase A"/>
    <property type="match status" value="1"/>
</dbReference>
<dbReference type="EC" id="2.7.11.21" evidence="2"/>
<feature type="domain" description="Cryptic POLO box 2 (CPB2)" evidence="21">
    <location>
        <begin position="545"/>
        <end position="651"/>
    </location>
</feature>
<dbReference type="Gene3D" id="3.30.1120.120">
    <property type="match status" value="1"/>
</dbReference>
<keyword evidence="7 17" id="KW-0547">Nucleotide-binding</keyword>
<dbReference type="InterPro" id="IPR011009">
    <property type="entry name" value="Kinase-like_dom_sf"/>
</dbReference>
<dbReference type="GO" id="GO:0005634">
    <property type="term" value="C:nucleus"/>
    <property type="evidence" value="ECO:0007669"/>
    <property type="project" value="TreeGrafter"/>
</dbReference>
<dbReference type="PROSITE" id="PS50011">
    <property type="entry name" value="PROTEIN_KINASE_DOM"/>
    <property type="match status" value="1"/>
</dbReference>
<dbReference type="EMBL" id="GL438191">
    <property type="protein sequence ID" value="EFN69427.1"/>
    <property type="molecule type" value="Genomic_DNA"/>
</dbReference>
<dbReference type="STRING" id="104421.E2AAW4"/>
<dbReference type="InterPro" id="IPR046437">
    <property type="entry name" value="Ser_Thr-PK_POLO_box_1_sf"/>
</dbReference>
<dbReference type="GO" id="GO:0004674">
    <property type="term" value="F:protein serine/threonine kinase activity"/>
    <property type="evidence" value="ECO:0007669"/>
    <property type="project" value="UniProtKB-KW"/>
</dbReference>
<gene>
    <name evidence="22" type="ORF">EAG_07187</name>
</gene>
<dbReference type="OMA" id="NIVERCH"/>
<keyword evidence="5" id="KW-0723">Serine/threonine-protein kinase</keyword>
<dbReference type="PANTHER" id="PTHR24345">
    <property type="entry name" value="SERINE/THREONINE-PROTEIN KINASE PLK"/>
    <property type="match status" value="1"/>
</dbReference>
<dbReference type="PROSITE" id="PS00109">
    <property type="entry name" value="PROTEIN_KINASE_TYR"/>
    <property type="match status" value="1"/>
</dbReference>
<dbReference type="PROSITE" id="PS50078">
    <property type="entry name" value="POLO_BOX"/>
    <property type="match status" value="1"/>
</dbReference>
<protein>
    <recommendedName>
        <fullName evidence="3">Serine/threonine-protein kinase PLK4</fullName>
        <ecNumber evidence="2">2.7.11.21</ecNumber>
    </recommendedName>
    <alternativeName>
        <fullName evidence="12">Polo-like kinase 4</fullName>
    </alternativeName>
    <alternativeName>
        <fullName evidence="13 14">Serine/threonine-protein kinase SAK</fullName>
    </alternativeName>
</protein>
<evidence type="ECO:0000256" key="17">
    <source>
        <dbReference type="PROSITE-ProRule" id="PRU10141"/>
    </source>
</evidence>
<evidence type="ECO:0000313" key="22">
    <source>
        <dbReference type="EMBL" id="EFN69427.1"/>
    </source>
</evidence>
<name>E2AAW4_CAMFO</name>
<dbReference type="Pfam" id="PF00069">
    <property type="entry name" value="Pkinase"/>
    <property type="match status" value="1"/>
</dbReference>
<keyword evidence="9 17" id="KW-0067">ATP-binding</keyword>
<dbReference type="OrthoDB" id="10004143at2759"/>
<proteinExistence type="predicted"/>
<dbReference type="PROSITE" id="PS00107">
    <property type="entry name" value="PROTEIN_KINASE_ATP"/>
    <property type="match status" value="1"/>
</dbReference>
<accession>E2AAW4</accession>
<dbReference type="AlphaFoldDB" id="E2AAW4"/>
<keyword evidence="8 22" id="KW-0418">Kinase</keyword>
<dbReference type="GO" id="GO:0005814">
    <property type="term" value="C:centriole"/>
    <property type="evidence" value="ECO:0007669"/>
    <property type="project" value="UniProtKB-SubCell"/>
</dbReference>
<dbReference type="FunFam" id="1.10.510.10:FF:000576">
    <property type="entry name" value="Serine/threonine-protein kinase PLK4"/>
    <property type="match status" value="1"/>
</dbReference>
<evidence type="ECO:0000256" key="14">
    <source>
        <dbReference type="ARBA" id="ARBA00030924"/>
    </source>
</evidence>
<feature type="domain" description="POLO box" evidence="19">
    <location>
        <begin position="696"/>
        <end position="779"/>
    </location>
</feature>
<dbReference type="PANTHER" id="PTHR24345:SF91">
    <property type="entry name" value="SERINE_THREONINE-PROTEIN KINASE PLK4"/>
    <property type="match status" value="1"/>
</dbReference>
<dbReference type="FunCoup" id="E2AAW4">
    <property type="interactions" value="272"/>
</dbReference>
<evidence type="ECO:0000256" key="2">
    <source>
        <dbReference type="ARBA" id="ARBA00012424"/>
    </source>
</evidence>
<dbReference type="InterPro" id="IPR033699">
    <property type="entry name" value="POLO_box_Plk4_1"/>
</dbReference>
<evidence type="ECO:0000256" key="8">
    <source>
        <dbReference type="ARBA" id="ARBA00022777"/>
    </source>
</evidence>
<dbReference type="InterPro" id="IPR017441">
    <property type="entry name" value="Protein_kinase_ATP_BS"/>
</dbReference>
<evidence type="ECO:0000256" key="10">
    <source>
        <dbReference type="ARBA" id="ARBA00022843"/>
    </source>
</evidence>
<dbReference type="Proteomes" id="UP000000311">
    <property type="component" value="Unassembled WGS sequence"/>
</dbReference>
<evidence type="ECO:0000256" key="12">
    <source>
        <dbReference type="ARBA" id="ARBA00030332"/>
    </source>
</evidence>
<reference evidence="22 23" key="1">
    <citation type="journal article" date="2010" name="Science">
        <title>Genomic comparison of the ants Camponotus floridanus and Harpegnathos saltator.</title>
        <authorList>
            <person name="Bonasio R."/>
            <person name="Zhang G."/>
            <person name="Ye C."/>
            <person name="Mutti N.S."/>
            <person name="Fang X."/>
            <person name="Qin N."/>
            <person name="Donahue G."/>
            <person name="Yang P."/>
            <person name="Li Q."/>
            <person name="Li C."/>
            <person name="Zhang P."/>
            <person name="Huang Z."/>
            <person name="Berger S.L."/>
            <person name="Reinberg D."/>
            <person name="Wang J."/>
            <person name="Liebig J."/>
        </authorList>
    </citation>
    <scope>NUCLEOTIDE SEQUENCE [LARGE SCALE GENOMIC DNA]</scope>
    <source>
        <strain evidence="23">C129</strain>
    </source>
</reference>
<dbReference type="InterPro" id="IPR000959">
    <property type="entry name" value="POLO_box_dom"/>
</dbReference>
<dbReference type="KEGG" id="cfo:105250345"/>
<dbReference type="InterPro" id="IPR047108">
    <property type="entry name" value="Plk4-like_POLO_box_2_sf"/>
</dbReference>
<evidence type="ECO:0000259" key="18">
    <source>
        <dbReference type="PROSITE" id="PS50011"/>
    </source>
</evidence>
<dbReference type="GO" id="GO:0005524">
    <property type="term" value="F:ATP binding"/>
    <property type="evidence" value="ECO:0007669"/>
    <property type="project" value="UniProtKB-UniRule"/>
</dbReference>
<organism evidence="23">
    <name type="scientific">Camponotus floridanus</name>
    <name type="common">Florida carpenter ant</name>
    <dbReference type="NCBI Taxonomy" id="104421"/>
    <lineage>
        <taxon>Eukaryota</taxon>
        <taxon>Metazoa</taxon>
        <taxon>Ecdysozoa</taxon>
        <taxon>Arthropoda</taxon>
        <taxon>Hexapoda</taxon>
        <taxon>Insecta</taxon>
        <taxon>Pterygota</taxon>
        <taxon>Neoptera</taxon>
        <taxon>Endopterygota</taxon>
        <taxon>Hymenoptera</taxon>
        <taxon>Apocrita</taxon>
        <taxon>Aculeata</taxon>
        <taxon>Formicoidea</taxon>
        <taxon>Formicidae</taxon>
        <taxon>Formicinae</taxon>
        <taxon>Camponotus</taxon>
    </lineage>
</organism>
<comment type="catalytic activity">
    <reaction evidence="16">
        <text>L-seryl-[protein] + ATP = O-phospho-L-seryl-[protein] + ADP + H(+)</text>
        <dbReference type="Rhea" id="RHEA:17989"/>
        <dbReference type="Rhea" id="RHEA-COMP:9863"/>
        <dbReference type="Rhea" id="RHEA-COMP:11604"/>
        <dbReference type="ChEBI" id="CHEBI:15378"/>
        <dbReference type="ChEBI" id="CHEBI:29999"/>
        <dbReference type="ChEBI" id="CHEBI:30616"/>
        <dbReference type="ChEBI" id="CHEBI:83421"/>
        <dbReference type="ChEBI" id="CHEBI:456216"/>
        <dbReference type="EC" id="2.7.11.21"/>
    </reaction>
</comment>